<sequence length="372" mass="41030">MTHFVTPQLVRVTPFIHLSKHLLATSIPCSQTLSLRQFSTKTSALARCRTHSPLRPAMDAKPPESAASGEDFVHVPDLKMESLSESIVRIDEPYDADAAPSTSDEAPDSDHRQVTLPEELSRNVLVLSCESAAEGGVCDVYLVGTAHVSEESSREVQAIVNFLKPQAVFLELCSSRIAVLTLQNLKIASKLEVFPGSEFRVAYEEAIKYGGRVILGDRPVQITLRRTWSKMPLWHKTKLLYSLLFQAVFLPSSDDLNKMLKEMDDSDMLTLVIQEMSKEFPTLMETLVHERDQYMSSTLLKVASENSSVVAVVGKGHLQGIKKHWKQPVVMKDLMTVPSVEPAVSAIRIVTSVGVVVAGVAIISGIYLSCKK</sequence>
<protein>
    <recommendedName>
        <fullName evidence="4">TraB domain-containing protein</fullName>
    </recommendedName>
</protein>
<dbReference type="CDD" id="cd14726">
    <property type="entry name" value="TraB_PrgY-like"/>
    <property type="match status" value="1"/>
</dbReference>
<keyword evidence="1" id="KW-0472">Membrane</keyword>
<dbReference type="InterPro" id="IPR046345">
    <property type="entry name" value="TraB_PrgY-like"/>
</dbReference>
<keyword evidence="3" id="KW-1185">Reference proteome</keyword>
<dbReference type="InterPro" id="IPR002816">
    <property type="entry name" value="TraB/PrgY/GumN_fam"/>
</dbReference>
<organism evidence="2 3">
    <name type="scientific">Vigna mungo</name>
    <name type="common">Black gram</name>
    <name type="synonym">Phaseolus mungo</name>
    <dbReference type="NCBI Taxonomy" id="3915"/>
    <lineage>
        <taxon>Eukaryota</taxon>
        <taxon>Viridiplantae</taxon>
        <taxon>Streptophyta</taxon>
        <taxon>Embryophyta</taxon>
        <taxon>Tracheophyta</taxon>
        <taxon>Spermatophyta</taxon>
        <taxon>Magnoliopsida</taxon>
        <taxon>eudicotyledons</taxon>
        <taxon>Gunneridae</taxon>
        <taxon>Pentapetalae</taxon>
        <taxon>rosids</taxon>
        <taxon>fabids</taxon>
        <taxon>Fabales</taxon>
        <taxon>Fabaceae</taxon>
        <taxon>Papilionoideae</taxon>
        <taxon>50 kb inversion clade</taxon>
        <taxon>NPAAA clade</taxon>
        <taxon>indigoferoid/millettioid clade</taxon>
        <taxon>Phaseoleae</taxon>
        <taxon>Vigna</taxon>
    </lineage>
</organism>
<evidence type="ECO:0008006" key="4">
    <source>
        <dbReference type="Google" id="ProtNLM"/>
    </source>
</evidence>
<dbReference type="PANTHER" id="PTHR21530">
    <property type="entry name" value="PHEROMONE SHUTDOWN PROTEIN"/>
    <property type="match status" value="1"/>
</dbReference>
<dbReference type="AlphaFoldDB" id="A0AAQ3N5K2"/>
<dbReference type="Pfam" id="PF01963">
    <property type="entry name" value="TraB_PrgY_gumN"/>
    <property type="match status" value="1"/>
</dbReference>
<proteinExistence type="predicted"/>
<accession>A0AAQ3N5K2</accession>
<keyword evidence="1" id="KW-1133">Transmembrane helix</keyword>
<evidence type="ECO:0000313" key="3">
    <source>
        <dbReference type="Proteomes" id="UP001374535"/>
    </source>
</evidence>
<keyword evidence="1" id="KW-0812">Transmembrane</keyword>
<evidence type="ECO:0000313" key="2">
    <source>
        <dbReference type="EMBL" id="WVZ03653.1"/>
    </source>
</evidence>
<dbReference type="Proteomes" id="UP001374535">
    <property type="component" value="Chromosome 7"/>
</dbReference>
<reference evidence="2 3" key="1">
    <citation type="journal article" date="2023" name="Life. Sci Alliance">
        <title>Evolutionary insights into 3D genome organization and epigenetic landscape of Vigna mungo.</title>
        <authorList>
            <person name="Junaid A."/>
            <person name="Singh B."/>
            <person name="Bhatia S."/>
        </authorList>
    </citation>
    <scope>NUCLEOTIDE SEQUENCE [LARGE SCALE GENOMIC DNA]</scope>
    <source>
        <strain evidence="2">Urdbean</strain>
    </source>
</reference>
<dbReference type="PANTHER" id="PTHR21530:SF7">
    <property type="entry name" value="TRAB DOMAIN-CONTAINING PROTEIN"/>
    <property type="match status" value="1"/>
</dbReference>
<feature type="transmembrane region" description="Helical" evidence="1">
    <location>
        <begin position="346"/>
        <end position="368"/>
    </location>
</feature>
<gene>
    <name evidence="2" type="ORF">V8G54_024459</name>
</gene>
<evidence type="ECO:0000256" key="1">
    <source>
        <dbReference type="SAM" id="Phobius"/>
    </source>
</evidence>
<dbReference type="GO" id="GO:0005741">
    <property type="term" value="C:mitochondrial outer membrane"/>
    <property type="evidence" value="ECO:0007669"/>
    <property type="project" value="TreeGrafter"/>
</dbReference>
<dbReference type="EMBL" id="CP144694">
    <property type="protein sequence ID" value="WVZ03653.1"/>
    <property type="molecule type" value="Genomic_DNA"/>
</dbReference>
<name>A0AAQ3N5K2_VIGMU</name>